<sequence>MYLPILLIKDVSWNTMIVGYWNQGHNEEALECYEETQKKSINPTVVCSLKACGSLRALYKGQEIHAQAILQWIERELFIGNTSVDMYAKCGCLQEVQGTHLGDVGSSLFSLYARSSRIHSPPPLLSLSLSLSLTHTHTHTEPAKRLEACAVNRLEAHALALFLKTVTAMQASKN</sequence>
<evidence type="ECO:0000313" key="3">
    <source>
        <dbReference type="EMBL" id="KAI5062634.1"/>
    </source>
</evidence>
<protein>
    <submittedName>
        <fullName evidence="3">Uncharacterized protein</fullName>
    </submittedName>
</protein>
<dbReference type="EMBL" id="JABFUD020000022">
    <property type="protein sequence ID" value="KAI5062634.1"/>
    <property type="molecule type" value="Genomic_DNA"/>
</dbReference>
<dbReference type="Pfam" id="PF13041">
    <property type="entry name" value="PPR_2"/>
    <property type="match status" value="1"/>
</dbReference>
<feature type="repeat" description="PPR" evidence="2">
    <location>
        <begin position="9"/>
        <end position="43"/>
    </location>
</feature>
<organism evidence="3 4">
    <name type="scientific">Adiantum capillus-veneris</name>
    <name type="common">Maidenhair fern</name>
    <dbReference type="NCBI Taxonomy" id="13818"/>
    <lineage>
        <taxon>Eukaryota</taxon>
        <taxon>Viridiplantae</taxon>
        <taxon>Streptophyta</taxon>
        <taxon>Embryophyta</taxon>
        <taxon>Tracheophyta</taxon>
        <taxon>Polypodiopsida</taxon>
        <taxon>Polypodiidae</taxon>
        <taxon>Polypodiales</taxon>
        <taxon>Pteridineae</taxon>
        <taxon>Pteridaceae</taxon>
        <taxon>Vittarioideae</taxon>
        <taxon>Adiantum</taxon>
    </lineage>
</organism>
<keyword evidence="4" id="KW-1185">Reference proteome</keyword>
<comment type="caution">
    <text evidence="3">The sequence shown here is derived from an EMBL/GenBank/DDBJ whole genome shotgun (WGS) entry which is preliminary data.</text>
</comment>
<dbReference type="InterPro" id="IPR002885">
    <property type="entry name" value="PPR_rpt"/>
</dbReference>
<dbReference type="GO" id="GO:0003723">
    <property type="term" value="F:RNA binding"/>
    <property type="evidence" value="ECO:0007669"/>
    <property type="project" value="InterPro"/>
</dbReference>
<dbReference type="PANTHER" id="PTHR47926">
    <property type="entry name" value="PENTATRICOPEPTIDE REPEAT-CONTAINING PROTEIN"/>
    <property type="match status" value="1"/>
</dbReference>
<dbReference type="InterPro" id="IPR046960">
    <property type="entry name" value="PPR_At4g14850-like_plant"/>
</dbReference>
<dbReference type="Proteomes" id="UP000886520">
    <property type="component" value="Chromosome 22"/>
</dbReference>
<dbReference type="InterPro" id="IPR011990">
    <property type="entry name" value="TPR-like_helical_dom_sf"/>
</dbReference>
<accession>A0A9D4Z610</accession>
<keyword evidence="1" id="KW-0677">Repeat</keyword>
<proteinExistence type="predicted"/>
<evidence type="ECO:0000313" key="4">
    <source>
        <dbReference type="Proteomes" id="UP000886520"/>
    </source>
</evidence>
<evidence type="ECO:0000256" key="1">
    <source>
        <dbReference type="ARBA" id="ARBA00022737"/>
    </source>
</evidence>
<evidence type="ECO:0000256" key="2">
    <source>
        <dbReference type="PROSITE-ProRule" id="PRU00708"/>
    </source>
</evidence>
<dbReference type="AlphaFoldDB" id="A0A9D4Z610"/>
<dbReference type="GO" id="GO:0009451">
    <property type="term" value="P:RNA modification"/>
    <property type="evidence" value="ECO:0007669"/>
    <property type="project" value="InterPro"/>
</dbReference>
<name>A0A9D4Z610_ADICA</name>
<dbReference type="Gene3D" id="1.25.40.10">
    <property type="entry name" value="Tetratricopeptide repeat domain"/>
    <property type="match status" value="1"/>
</dbReference>
<dbReference type="PROSITE" id="PS51375">
    <property type="entry name" value="PPR"/>
    <property type="match status" value="1"/>
</dbReference>
<gene>
    <name evidence="3" type="ORF">GOP47_0023173</name>
</gene>
<reference evidence="3" key="1">
    <citation type="submission" date="2021-01" db="EMBL/GenBank/DDBJ databases">
        <title>Adiantum capillus-veneris genome.</title>
        <authorList>
            <person name="Fang Y."/>
            <person name="Liao Q."/>
        </authorList>
    </citation>
    <scope>NUCLEOTIDE SEQUENCE</scope>
    <source>
        <strain evidence="3">H3</strain>
        <tissue evidence="3">Leaf</tissue>
    </source>
</reference>